<reference evidence="1" key="1">
    <citation type="submission" date="2022-05" db="EMBL/GenBank/DDBJ databases">
        <title>Novel bacterial taxa in a minimal lignocellulolytic consortium and its capacity to transform plastics disclosed by genome-resolved metagenomics.</title>
        <authorList>
            <person name="Rodriguez C.A.D."/>
            <person name="Diaz-Garcia L."/>
            <person name="Herrera K."/>
            <person name="Tarazona N.A."/>
            <person name="Sproer C."/>
            <person name="Overmann J."/>
            <person name="Jimenez D.J."/>
        </authorList>
    </citation>
    <scope>NUCLEOTIDE SEQUENCE</scope>
    <source>
        <strain evidence="1">MAG5</strain>
    </source>
</reference>
<name>A0A9J6ZGQ6_9BACL</name>
<sequence length="90" mass="10114">MYVIGTRVPDFPSSLHLRCRINGGANHRYQSSHFELPLTMKVQNSGIQNREDGALLAEGGNASVRYWYTRTGLSKFASYSMSNKQRSQSS</sequence>
<dbReference type="AlphaFoldDB" id="A0A9J6ZGQ6"/>
<dbReference type="Proteomes" id="UP001056756">
    <property type="component" value="Chromosome"/>
</dbReference>
<evidence type="ECO:0000313" key="1">
    <source>
        <dbReference type="EMBL" id="URN95370.1"/>
    </source>
</evidence>
<proteinExistence type="predicted"/>
<gene>
    <name evidence="1" type="ORF">NAG76_03665</name>
</gene>
<dbReference type="EMBL" id="CP097899">
    <property type="protein sequence ID" value="URN95370.1"/>
    <property type="molecule type" value="Genomic_DNA"/>
</dbReference>
<dbReference type="KEGG" id="plig:NAG76_03665"/>
<organism evidence="1 2">
    <name type="scientific">Candidatus Pristimantibacillus lignocellulolyticus</name>
    <dbReference type="NCBI Taxonomy" id="2994561"/>
    <lineage>
        <taxon>Bacteria</taxon>
        <taxon>Bacillati</taxon>
        <taxon>Bacillota</taxon>
        <taxon>Bacilli</taxon>
        <taxon>Bacillales</taxon>
        <taxon>Paenibacillaceae</taxon>
        <taxon>Candidatus Pristimantibacillus</taxon>
    </lineage>
</organism>
<evidence type="ECO:0000313" key="2">
    <source>
        <dbReference type="Proteomes" id="UP001056756"/>
    </source>
</evidence>
<accession>A0A9J6ZGQ6</accession>
<protein>
    <submittedName>
        <fullName evidence="1">Uncharacterized protein</fullName>
    </submittedName>
</protein>